<dbReference type="GO" id="GO:0005829">
    <property type="term" value="C:cytosol"/>
    <property type="evidence" value="ECO:0007669"/>
    <property type="project" value="UniProtKB-SubCell"/>
</dbReference>
<proteinExistence type="inferred from homology"/>
<evidence type="ECO:0000256" key="7">
    <source>
        <dbReference type="ARBA" id="ARBA00044229"/>
    </source>
</evidence>
<dbReference type="Pfam" id="PF00483">
    <property type="entry name" value="NTP_transferase"/>
    <property type="match status" value="1"/>
</dbReference>
<dbReference type="GO" id="GO:0002183">
    <property type="term" value="P:cytoplasmic translational initiation"/>
    <property type="evidence" value="ECO:0007669"/>
    <property type="project" value="TreeGrafter"/>
</dbReference>
<evidence type="ECO:0000256" key="1">
    <source>
        <dbReference type="ARBA" id="ARBA00004514"/>
    </source>
</evidence>
<protein>
    <recommendedName>
        <fullName evidence="6">Translation initiation factor eIF2B subunit gamma</fullName>
    </recommendedName>
    <alternativeName>
        <fullName evidence="7">eIF2B GDP-GTP exchange factor subunit gamma</fullName>
    </alternativeName>
</protein>
<dbReference type="PANTHER" id="PTHR45989:SF1">
    <property type="entry name" value="TRANSLATION INITIATION FACTOR EIF-2B SUBUNIT GAMMA"/>
    <property type="match status" value="1"/>
</dbReference>
<dbReference type="AlphaFoldDB" id="A0A6J1RUF0"/>
<dbReference type="CDD" id="cd04198">
    <property type="entry name" value="eIF-2B_gamma_N"/>
    <property type="match status" value="1"/>
</dbReference>
<keyword evidence="12" id="KW-1185">Reference proteome</keyword>
<evidence type="ECO:0000256" key="2">
    <source>
        <dbReference type="ARBA" id="ARBA00007878"/>
    </source>
</evidence>
<organism evidence="12 13">
    <name type="scientific">Frankliniella occidentalis</name>
    <name type="common">Western flower thrips</name>
    <name type="synonym">Euthrips occidentalis</name>
    <dbReference type="NCBI Taxonomy" id="133901"/>
    <lineage>
        <taxon>Eukaryota</taxon>
        <taxon>Metazoa</taxon>
        <taxon>Ecdysozoa</taxon>
        <taxon>Arthropoda</taxon>
        <taxon>Hexapoda</taxon>
        <taxon>Insecta</taxon>
        <taxon>Pterygota</taxon>
        <taxon>Neoptera</taxon>
        <taxon>Paraneoptera</taxon>
        <taxon>Thysanoptera</taxon>
        <taxon>Terebrantia</taxon>
        <taxon>Thripoidea</taxon>
        <taxon>Thripidae</taxon>
        <taxon>Frankliniella</taxon>
    </lineage>
</organism>
<dbReference type="Proteomes" id="UP000504606">
    <property type="component" value="Unplaced"/>
</dbReference>
<dbReference type="GeneID" id="113202467"/>
<dbReference type="Pfam" id="PF25084">
    <property type="entry name" value="LbH_EIF2B"/>
    <property type="match status" value="1"/>
</dbReference>
<dbReference type="Gene3D" id="3.90.550.10">
    <property type="entry name" value="Spore Coat Polysaccharide Biosynthesis Protein SpsA, Chain A"/>
    <property type="match status" value="1"/>
</dbReference>
<evidence type="ECO:0000256" key="6">
    <source>
        <dbReference type="ARBA" id="ARBA00044196"/>
    </source>
</evidence>
<dbReference type="CTD" id="36722"/>
<dbReference type="InterPro" id="IPR005835">
    <property type="entry name" value="NTP_transferase_dom"/>
</dbReference>
<evidence type="ECO:0000256" key="5">
    <source>
        <dbReference type="ARBA" id="ARBA00022917"/>
    </source>
</evidence>
<reference evidence="13" key="1">
    <citation type="submission" date="2025-08" db="UniProtKB">
        <authorList>
            <consortium name="RefSeq"/>
        </authorList>
    </citation>
    <scope>IDENTIFICATION</scope>
</reference>
<sequence>MVPGEFQAVVLAAGKGSRMTEITAGRPKCLLPIANMPMVWYPLRMLEREGFHDAILVVADTAKSEVQAALEKCNLTMRLDIVALPPGKDDWGTADSLHFISEKIKADVVVVSCDLVSDASLYPALELFRKNEAAVTMLFLKPTEVSPADALPTPGPKSKHKPERDLVGINPDTSRLVLLASVSDFDETLPLSRGLLRKHPHLQLFSRLMDSHIYVLRKWVCKFLDHERSLSTLKGELLPYIVRKQSSKPAQIIEDVSVVSGTIKKDIYQFAEESNIVSKVLPKSIFNDHWGDMKGTFQDDKIRCYAHIADSSSFGMRVNTLQAYACINRQVIQIWEKVTGAHPLIRLHQASEVKSTQVDDSTMVGEMSHLAEKTSFRSSSIGSSCTVLSKTRIANCVIMNNVKINEGCVLNNCILCDGVEVGNNTELKDCLVGEKYAVASGEKHTQEFLAKEDVLMEI</sequence>
<name>A0A6J1RUF0_FRAOC</name>
<dbReference type="OrthoDB" id="10250549at2759"/>
<feature type="domain" description="EIF2B subunit epsilon/gamma LbH" evidence="11">
    <location>
        <begin position="353"/>
        <end position="439"/>
    </location>
</feature>
<comment type="function">
    <text evidence="8">Acts as a component of the translation initiation factor 2B (eIF2B) complex, which catalyzes the exchange of GDP for GTP on the eukaryotic initiation factor 2 (eIF2) complex gamma subunit. Its guanine nucleotide exchange factor activity is repressed when bound to eIF2 complex phosphorylated on the alpha subunit, thereby limiting the amount of methionyl-initiator methionine tRNA available to the ribosome and consequently global translation is repressed.</text>
</comment>
<keyword evidence="4 13" id="KW-0396">Initiation factor</keyword>
<dbReference type="KEGG" id="foc:113202467"/>
<dbReference type="InterPro" id="IPR056764">
    <property type="entry name" value="LbH_EIF2B3/5"/>
</dbReference>
<evidence type="ECO:0000256" key="3">
    <source>
        <dbReference type="ARBA" id="ARBA00022490"/>
    </source>
</evidence>
<evidence type="ECO:0000256" key="9">
    <source>
        <dbReference type="ARBA" id="ARBA00046432"/>
    </source>
</evidence>
<feature type="domain" description="Nucleotidyl transferase" evidence="10">
    <location>
        <begin position="8"/>
        <end position="147"/>
    </location>
</feature>
<comment type="similarity">
    <text evidence="2">Belongs to the eIF-2B gamma/epsilon subunits family.</text>
</comment>
<dbReference type="PANTHER" id="PTHR45989">
    <property type="entry name" value="TRANSLATION INITIATION FACTOR EIF-2B SUBUNIT GAMMA"/>
    <property type="match status" value="1"/>
</dbReference>
<evidence type="ECO:0000313" key="12">
    <source>
        <dbReference type="Proteomes" id="UP000504606"/>
    </source>
</evidence>
<evidence type="ECO:0000256" key="4">
    <source>
        <dbReference type="ARBA" id="ARBA00022540"/>
    </source>
</evidence>
<evidence type="ECO:0000259" key="10">
    <source>
        <dbReference type="Pfam" id="PF00483"/>
    </source>
</evidence>
<evidence type="ECO:0000259" key="11">
    <source>
        <dbReference type="Pfam" id="PF25084"/>
    </source>
</evidence>
<gene>
    <name evidence="13" type="primary">LOC113202467</name>
</gene>
<keyword evidence="3" id="KW-0963">Cytoplasm</keyword>
<dbReference type="GO" id="GO:0003743">
    <property type="term" value="F:translation initiation factor activity"/>
    <property type="evidence" value="ECO:0007669"/>
    <property type="project" value="UniProtKB-KW"/>
</dbReference>
<dbReference type="GO" id="GO:0005085">
    <property type="term" value="F:guanyl-nucleotide exchange factor activity"/>
    <property type="evidence" value="ECO:0007669"/>
    <property type="project" value="TreeGrafter"/>
</dbReference>
<evidence type="ECO:0000256" key="8">
    <source>
        <dbReference type="ARBA" id="ARBA00045373"/>
    </source>
</evidence>
<evidence type="ECO:0000313" key="13">
    <source>
        <dbReference type="RefSeq" id="XP_052128467.1"/>
    </source>
</evidence>
<comment type="subcellular location">
    <subcellularLocation>
        <location evidence="1">Cytoplasm</location>
        <location evidence="1">Cytosol</location>
    </subcellularLocation>
</comment>
<accession>A0A6J1RUF0</accession>
<dbReference type="RefSeq" id="XP_052128467.1">
    <property type="nucleotide sequence ID" value="XM_052272507.1"/>
</dbReference>
<dbReference type="SUPFAM" id="SSF53448">
    <property type="entry name" value="Nucleotide-diphospho-sugar transferases"/>
    <property type="match status" value="1"/>
</dbReference>
<dbReference type="GO" id="GO:0005851">
    <property type="term" value="C:eukaryotic translation initiation factor 2B complex"/>
    <property type="evidence" value="ECO:0007669"/>
    <property type="project" value="TreeGrafter"/>
</dbReference>
<dbReference type="Gene3D" id="2.160.10.10">
    <property type="entry name" value="Hexapeptide repeat proteins"/>
    <property type="match status" value="1"/>
</dbReference>
<dbReference type="InterPro" id="IPR051960">
    <property type="entry name" value="eIF2B_gamma"/>
</dbReference>
<comment type="subunit">
    <text evidence="9">Component of the translation initiation factor 2B (eIF2B) complex which is a heterodecamer of two sets of five different subunits: alpha, beta, gamma, delta and epsilon. Subunits alpha, beta and delta comprise a regulatory subcomplex and subunits epsilon and gamma comprise a catalytic subcomplex. Within the complex, the hexameric regulatory complex resides at the center, with the two heterodimeric catalytic subcomplexes bound on opposite sides.</text>
</comment>
<dbReference type="InterPro" id="IPR029044">
    <property type="entry name" value="Nucleotide-diphossugar_trans"/>
</dbReference>
<keyword evidence="5" id="KW-0648">Protein biosynthesis</keyword>